<evidence type="ECO:0000313" key="1">
    <source>
        <dbReference type="EMBL" id="KRY07097.1"/>
    </source>
</evidence>
<dbReference type="EMBL" id="JYDQ01000555">
    <property type="protein sequence ID" value="KRY07097.1"/>
    <property type="molecule type" value="Genomic_DNA"/>
</dbReference>
<gene>
    <name evidence="1" type="ORF">T12_1713</name>
</gene>
<comment type="caution">
    <text evidence="1">The sequence shown here is derived from an EMBL/GenBank/DDBJ whole genome shotgun (WGS) entry which is preliminary data.</text>
</comment>
<protein>
    <submittedName>
        <fullName evidence="1">Uncharacterized protein</fullName>
    </submittedName>
</protein>
<reference evidence="1 2" key="1">
    <citation type="submission" date="2015-01" db="EMBL/GenBank/DDBJ databases">
        <title>Evolution of Trichinella species and genotypes.</title>
        <authorList>
            <person name="Korhonen P.K."/>
            <person name="Edoardo P."/>
            <person name="Giuseppe L.R."/>
            <person name="Gasser R.B."/>
        </authorList>
    </citation>
    <scope>NUCLEOTIDE SEQUENCE [LARGE SCALE GENOMIC DNA]</scope>
    <source>
        <strain evidence="1">ISS2496</strain>
    </source>
</reference>
<sequence length="65" mass="7536">MSCNNTKSGSSECIVILSVMYHSNLSGRSLHRLQHYIFCYKQENRFVSGTVKLLKREQRARISTK</sequence>
<name>A0A0V0Z3I3_9BILA</name>
<accession>A0A0V0Z3I3</accession>
<dbReference type="AlphaFoldDB" id="A0A0V0Z3I3"/>
<proteinExistence type="predicted"/>
<evidence type="ECO:0000313" key="2">
    <source>
        <dbReference type="Proteomes" id="UP000054783"/>
    </source>
</evidence>
<keyword evidence="2" id="KW-1185">Reference proteome</keyword>
<dbReference type="Proteomes" id="UP000054783">
    <property type="component" value="Unassembled WGS sequence"/>
</dbReference>
<organism evidence="1 2">
    <name type="scientific">Trichinella patagoniensis</name>
    <dbReference type="NCBI Taxonomy" id="990121"/>
    <lineage>
        <taxon>Eukaryota</taxon>
        <taxon>Metazoa</taxon>
        <taxon>Ecdysozoa</taxon>
        <taxon>Nematoda</taxon>
        <taxon>Enoplea</taxon>
        <taxon>Dorylaimia</taxon>
        <taxon>Trichinellida</taxon>
        <taxon>Trichinellidae</taxon>
        <taxon>Trichinella</taxon>
    </lineage>
</organism>